<evidence type="ECO:0000313" key="7">
    <source>
        <dbReference type="EMBL" id="OGM11039.1"/>
    </source>
</evidence>
<dbReference type="CDD" id="cd00403">
    <property type="entry name" value="Ribosomal_L1"/>
    <property type="match status" value="1"/>
</dbReference>
<dbReference type="InterPro" id="IPR002143">
    <property type="entry name" value="Ribosomal_uL1"/>
</dbReference>
<comment type="caution">
    <text evidence="7">The sequence shown here is derived from an EMBL/GenBank/DDBJ whole genome shotgun (WGS) entry which is preliminary data.</text>
</comment>
<dbReference type="InterPro" id="IPR016095">
    <property type="entry name" value="Ribosomal_uL1_3-a/b-sand"/>
</dbReference>
<comment type="similarity">
    <text evidence="1 6">Belongs to the universal ribosomal protein uL1 family.</text>
</comment>
<evidence type="ECO:0000256" key="1">
    <source>
        <dbReference type="ARBA" id="ARBA00010531"/>
    </source>
</evidence>
<dbReference type="InterPro" id="IPR028364">
    <property type="entry name" value="Ribosomal_uL1/biogenesis"/>
</dbReference>
<evidence type="ECO:0000256" key="5">
    <source>
        <dbReference type="ARBA" id="ARBA00023274"/>
    </source>
</evidence>
<evidence type="ECO:0000256" key="2">
    <source>
        <dbReference type="ARBA" id="ARBA00022491"/>
    </source>
</evidence>
<dbReference type="PANTHER" id="PTHR36427">
    <property type="entry name" value="54S RIBOSOMAL PROTEIN L1, MITOCHONDRIAL"/>
    <property type="match status" value="1"/>
</dbReference>
<dbReference type="Gene3D" id="6.10.20.140">
    <property type="entry name" value="50S ribosomal protein L1, Chain A, Domain 1"/>
    <property type="match status" value="1"/>
</dbReference>
<dbReference type="Pfam" id="PF00687">
    <property type="entry name" value="Ribosomal_L1"/>
    <property type="match status" value="1"/>
</dbReference>
<proteinExistence type="inferred from homology"/>
<dbReference type="PROSITE" id="PS01199">
    <property type="entry name" value="RIBOSOMAL_L1"/>
    <property type="match status" value="1"/>
</dbReference>
<dbReference type="PANTHER" id="PTHR36427:SF3">
    <property type="entry name" value="LARGE RIBOSOMAL SUBUNIT PROTEIN UL1M"/>
    <property type="match status" value="1"/>
</dbReference>
<dbReference type="AlphaFoldDB" id="A0A1F7X8E5"/>
<dbReference type="InterPro" id="IPR023674">
    <property type="entry name" value="Ribosomal_uL1-like"/>
</dbReference>
<dbReference type="GO" id="GO:0015934">
    <property type="term" value="C:large ribosomal subunit"/>
    <property type="evidence" value="ECO:0007669"/>
    <property type="project" value="InterPro"/>
</dbReference>
<protein>
    <recommendedName>
        <fullName evidence="6">Ribosomal protein</fullName>
    </recommendedName>
</protein>
<name>A0A1F7X8E5_9BACT</name>
<dbReference type="InterPro" id="IPR023673">
    <property type="entry name" value="Ribosomal_uL1_CS"/>
</dbReference>
<dbReference type="GO" id="GO:0006417">
    <property type="term" value="P:regulation of translation"/>
    <property type="evidence" value="ECO:0007669"/>
    <property type="project" value="UniProtKB-KW"/>
</dbReference>
<evidence type="ECO:0000256" key="6">
    <source>
        <dbReference type="RuleBase" id="RU000659"/>
    </source>
</evidence>
<evidence type="ECO:0000256" key="3">
    <source>
        <dbReference type="ARBA" id="ARBA00022845"/>
    </source>
</evidence>
<keyword evidence="5 6" id="KW-0687">Ribonucleoprotein</keyword>
<organism evidence="7 8">
    <name type="scientific">Candidatus Woesebacteria bacterium RBG_16_34_12</name>
    <dbReference type="NCBI Taxonomy" id="1802480"/>
    <lineage>
        <taxon>Bacteria</taxon>
        <taxon>Candidatus Woeseibacteriota</taxon>
    </lineage>
</organism>
<dbReference type="GO" id="GO:0003723">
    <property type="term" value="F:RNA binding"/>
    <property type="evidence" value="ECO:0007669"/>
    <property type="project" value="InterPro"/>
</dbReference>
<evidence type="ECO:0000313" key="8">
    <source>
        <dbReference type="Proteomes" id="UP000177053"/>
    </source>
</evidence>
<keyword evidence="3" id="KW-0810">Translation regulation</keyword>
<dbReference type="EMBL" id="MGFS01000027">
    <property type="protein sequence ID" value="OGM11039.1"/>
    <property type="molecule type" value="Genomic_DNA"/>
</dbReference>
<dbReference type="PIRSF" id="PIRSF002155">
    <property type="entry name" value="Ribosomal_L1"/>
    <property type="match status" value="1"/>
</dbReference>
<dbReference type="GO" id="GO:0006412">
    <property type="term" value="P:translation"/>
    <property type="evidence" value="ECO:0007669"/>
    <property type="project" value="InterPro"/>
</dbReference>
<gene>
    <name evidence="7" type="ORF">A2Z22_03695</name>
</gene>
<dbReference type="GO" id="GO:0003735">
    <property type="term" value="F:structural constituent of ribosome"/>
    <property type="evidence" value="ECO:0007669"/>
    <property type="project" value="InterPro"/>
</dbReference>
<dbReference type="Gene3D" id="3.30.190.20">
    <property type="match status" value="1"/>
</dbReference>
<reference evidence="7 8" key="1">
    <citation type="journal article" date="2016" name="Nat. Commun.">
        <title>Thousands of microbial genomes shed light on interconnected biogeochemical processes in an aquifer system.</title>
        <authorList>
            <person name="Anantharaman K."/>
            <person name="Brown C.T."/>
            <person name="Hug L.A."/>
            <person name="Sharon I."/>
            <person name="Castelle C.J."/>
            <person name="Probst A.J."/>
            <person name="Thomas B.C."/>
            <person name="Singh A."/>
            <person name="Wilkins M.J."/>
            <person name="Karaoz U."/>
            <person name="Brodie E.L."/>
            <person name="Williams K.H."/>
            <person name="Hubbard S.S."/>
            <person name="Banfield J.F."/>
        </authorList>
    </citation>
    <scope>NUCLEOTIDE SEQUENCE [LARGE SCALE GENOMIC DNA]</scope>
</reference>
<dbReference type="SUPFAM" id="SSF56808">
    <property type="entry name" value="Ribosomal protein L1"/>
    <property type="match status" value="1"/>
</dbReference>
<sequence>MQEKPEEEAEKVERKPRIRGKKYKIAKAKVDKTKFYPISEAIKLIKETSYGKFDASIELHLVVKKQGLNINVSLPHSFGKAKKVEICGEKTLKKLEKGIVDFDVLLATPEMMPKLVPYAKILGPKGLMPNPKTGTLIKDKKDADKFSSGTISVKTEKKAPLIHQTIGKVSQNNKELEENMVVLIDTISAKQISKAYLSSSMSPSVKLQL</sequence>
<accession>A0A1F7X8E5</accession>
<dbReference type="Proteomes" id="UP000177053">
    <property type="component" value="Unassembled WGS sequence"/>
</dbReference>
<keyword evidence="4 6" id="KW-0689">Ribosomal protein</keyword>
<dbReference type="Gene3D" id="3.40.50.790">
    <property type="match status" value="1"/>
</dbReference>
<keyword evidence="2" id="KW-0678">Repressor</keyword>
<evidence type="ECO:0000256" key="4">
    <source>
        <dbReference type="ARBA" id="ARBA00022980"/>
    </source>
</evidence>